<dbReference type="Gene3D" id="3.90.350.10">
    <property type="entry name" value="Transposase Inhibitor Protein From Tn5, Chain A, domain 1"/>
    <property type="match status" value="1"/>
</dbReference>
<organism evidence="2">
    <name type="scientific">gut metagenome</name>
    <dbReference type="NCBI Taxonomy" id="749906"/>
    <lineage>
        <taxon>unclassified sequences</taxon>
        <taxon>metagenomes</taxon>
        <taxon>organismal metagenomes</taxon>
    </lineage>
</organism>
<evidence type="ECO:0000313" key="2">
    <source>
        <dbReference type="EMBL" id="EJW99738.1"/>
    </source>
</evidence>
<feature type="domain" description="Transposase IS4-like" evidence="1">
    <location>
        <begin position="1"/>
        <end position="124"/>
    </location>
</feature>
<dbReference type="InterPro" id="IPR002559">
    <property type="entry name" value="Transposase_11"/>
</dbReference>
<dbReference type="AlphaFoldDB" id="J9FYT7"/>
<dbReference type="GO" id="GO:0004803">
    <property type="term" value="F:transposase activity"/>
    <property type="evidence" value="ECO:0007669"/>
    <property type="project" value="InterPro"/>
</dbReference>
<evidence type="ECO:0000259" key="1">
    <source>
        <dbReference type="Pfam" id="PF01609"/>
    </source>
</evidence>
<protein>
    <submittedName>
        <fullName evidence="2">Transposase IS4 family protein</fullName>
    </submittedName>
</protein>
<sequence>KGVVFVTRLKTNWQFKRTGQGVIDTNYGDFKIQFTSATAIKKVGKDNEFRAVKWYSKEDDRWFVFLTNASDDITAEQVAKLYKDRWQIELFFKRMKQNLKILSFVGTTENAVLVQIWTAAITVLLQMYLQKCSKHSWNFSNLVKCIRLNLMTLKDLTEWLSRPDVCSYSDEKSLFGPPQQALQF</sequence>
<gene>
    <name evidence="2" type="ORF">EVA_12155</name>
</gene>
<accession>J9FYT7</accession>
<dbReference type="SUPFAM" id="SSF53098">
    <property type="entry name" value="Ribonuclease H-like"/>
    <property type="match status" value="1"/>
</dbReference>
<feature type="non-terminal residue" evidence="2">
    <location>
        <position position="1"/>
    </location>
</feature>
<dbReference type="GO" id="GO:0003677">
    <property type="term" value="F:DNA binding"/>
    <property type="evidence" value="ECO:0007669"/>
    <property type="project" value="InterPro"/>
</dbReference>
<dbReference type="InterPro" id="IPR012337">
    <property type="entry name" value="RNaseH-like_sf"/>
</dbReference>
<dbReference type="Pfam" id="PF01609">
    <property type="entry name" value="DDE_Tnp_1"/>
    <property type="match status" value="1"/>
</dbReference>
<name>J9FYT7_9ZZZZ</name>
<dbReference type="GO" id="GO:0006313">
    <property type="term" value="P:DNA transposition"/>
    <property type="evidence" value="ECO:0007669"/>
    <property type="project" value="InterPro"/>
</dbReference>
<reference evidence="2" key="1">
    <citation type="journal article" date="2012" name="PLoS ONE">
        <title>Gene sets for utilization of primary and secondary nutrition supplies in the distal gut of endangered iberian lynx.</title>
        <authorList>
            <person name="Alcaide M."/>
            <person name="Messina E."/>
            <person name="Richter M."/>
            <person name="Bargiela R."/>
            <person name="Peplies J."/>
            <person name="Huws S.A."/>
            <person name="Newbold C.J."/>
            <person name="Golyshin P.N."/>
            <person name="Simon M.A."/>
            <person name="Lopez G."/>
            <person name="Yakimov M.M."/>
            <person name="Ferrer M."/>
        </authorList>
    </citation>
    <scope>NUCLEOTIDE SEQUENCE</scope>
</reference>
<comment type="caution">
    <text evidence="2">The sequence shown here is derived from an EMBL/GenBank/DDBJ whole genome shotgun (WGS) entry which is preliminary data.</text>
</comment>
<dbReference type="PANTHER" id="PTHR33258">
    <property type="entry name" value="TRANSPOSASE INSL FOR INSERTION SEQUENCE ELEMENT IS186A-RELATED"/>
    <property type="match status" value="1"/>
</dbReference>
<proteinExistence type="predicted"/>
<dbReference type="PANTHER" id="PTHR33258:SF1">
    <property type="entry name" value="TRANSPOSASE INSL FOR INSERTION SEQUENCE ELEMENT IS186A-RELATED"/>
    <property type="match status" value="1"/>
</dbReference>
<dbReference type="EMBL" id="AMCI01003674">
    <property type="protein sequence ID" value="EJW99738.1"/>
    <property type="molecule type" value="Genomic_DNA"/>
</dbReference>